<reference evidence="3" key="1">
    <citation type="submission" date="2016-10" db="EMBL/GenBank/DDBJ databases">
        <authorList>
            <person name="Varghese N."/>
            <person name="Submissions S."/>
        </authorList>
    </citation>
    <scope>NUCLEOTIDE SEQUENCE [LARGE SCALE GENOMIC DNA]</scope>
    <source>
        <strain evidence="3">CGMCC 1.8975</strain>
    </source>
</reference>
<dbReference type="Proteomes" id="UP000199249">
    <property type="component" value="Unassembled WGS sequence"/>
</dbReference>
<dbReference type="AlphaFoldDB" id="A0A1H3LM72"/>
<protein>
    <submittedName>
        <fullName evidence="2">Uncharacterized protein</fullName>
    </submittedName>
</protein>
<sequence length="74" mass="8743">MLNFSSASDQNPADDDGLPGLSRKHRAWVALYSLENPAFDRRQVLRENDVTESDLVHHTESWMQLRRQHRQKQR</sequence>
<accession>A0A1H3LM72</accession>
<organism evidence="2 3">
    <name type="scientific">Hymenobacter psychrophilus</name>
    <dbReference type="NCBI Taxonomy" id="651662"/>
    <lineage>
        <taxon>Bacteria</taxon>
        <taxon>Pseudomonadati</taxon>
        <taxon>Bacteroidota</taxon>
        <taxon>Cytophagia</taxon>
        <taxon>Cytophagales</taxon>
        <taxon>Hymenobacteraceae</taxon>
        <taxon>Hymenobacter</taxon>
    </lineage>
</organism>
<feature type="compositionally biased region" description="Polar residues" evidence="1">
    <location>
        <begin position="1"/>
        <end position="11"/>
    </location>
</feature>
<feature type="region of interest" description="Disordered" evidence="1">
    <location>
        <begin position="1"/>
        <end position="20"/>
    </location>
</feature>
<gene>
    <name evidence="2" type="ORF">SAMN04488069_11148</name>
</gene>
<evidence type="ECO:0000313" key="2">
    <source>
        <dbReference type="EMBL" id="SDY65511.1"/>
    </source>
</evidence>
<name>A0A1H3LM72_9BACT</name>
<feature type="region of interest" description="Disordered" evidence="1">
    <location>
        <begin position="50"/>
        <end position="74"/>
    </location>
</feature>
<proteinExistence type="predicted"/>
<keyword evidence="3" id="KW-1185">Reference proteome</keyword>
<evidence type="ECO:0000313" key="3">
    <source>
        <dbReference type="Proteomes" id="UP000199249"/>
    </source>
</evidence>
<feature type="compositionally biased region" description="Basic and acidic residues" evidence="1">
    <location>
        <begin position="50"/>
        <end position="60"/>
    </location>
</feature>
<evidence type="ECO:0000256" key="1">
    <source>
        <dbReference type="SAM" id="MobiDB-lite"/>
    </source>
</evidence>
<dbReference type="OrthoDB" id="886122at2"/>
<dbReference type="RefSeq" id="WP_092741943.1">
    <property type="nucleotide sequence ID" value="NZ_FNOV01000011.1"/>
</dbReference>
<dbReference type="EMBL" id="FNOV01000011">
    <property type="protein sequence ID" value="SDY65511.1"/>
    <property type="molecule type" value="Genomic_DNA"/>
</dbReference>